<dbReference type="AlphaFoldDB" id="A0A8S9WMH9"/>
<feature type="compositionally biased region" description="Low complexity" evidence="1">
    <location>
        <begin position="66"/>
        <end position="83"/>
    </location>
</feature>
<feature type="chain" id="PRO_5035804771" evidence="2">
    <location>
        <begin position="32"/>
        <end position="104"/>
    </location>
</feature>
<feature type="signal peptide" evidence="2">
    <location>
        <begin position="1"/>
        <end position="31"/>
    </location>
</feature>
<dbReference type="Proteomes" id="UP000466442">
    <property type="component" value="Unassembled WGS sequence"/>
</dbReference>
<evidence type="ECO:0000256" key="2">
    <source>
        <dbReference type="SAM" id="SignalP"/>
    </source>
</evidence>
<keyword evidence="2" id="KW-0732">Signal</keyword>
<dbReference type="EMBL" id="WIXP02000058">
    <property type="protein sequence ID" value="KAF6197451.1"/>
    <property type="molecule type" value="Genomic_DNA"/>
</dbReference>
<feature type="region of interest" description="Disordered" evidence="1">
    <location>
        <begin position="32"/>
        <end position="104"/>
    </location>
</feature>
<gene>
    <name evidence="3" type="ORF">GE061_020206</name>
</gene>
<evidence type="ECO:0000256" key="1">
    <source>
        <dbReference type="SAM" id="MobiDB-lite"/>
    </source>
</evidence>
<feature type="compositionally biased region" description="Polar residues" evidence="1">
    <location>
        <begin position="32"/>
        <end position="42"/>
    </location>
</feature>
<evidence type="ECO:0000313" key="4">
    <source>
        <dbReference type="Proteomes" id="UP000466442"/>
    </source>
</evidence>
<reference evidence="3" key="1">
    <citation type="journal article" date="2021" name="Mol. Ecol. Resour.">
        <title>Apolygus lucorum genome provides insights into omnivorousness and mesophyll feeding.</title>
        <authorList>
            <person name="Liu Y."/>
            <person name="Liu H."/>
            <person name="Wang H."/>
            <person name="Huang T."/>
            <person name="Liu B."/>
            <person name="Yang B."/>
            <person name="Yin L."/>
            <person name="Li B."/>
            <person name="Zhang Y."/>
            <person name="Zhang S."/>
            <person name="Jiang F."/>
            <person name="Zhang X."/>
            <person name="Ren Y."/>
            <person name="Wang B."/>
            <person name="Wang S."/>
            <person name="Lu Y."/>
            <person name="Wu K."/>
            <person name="Fan W."/>
            <person name="Wang G."/>
        </authorList>
    </citation>
    <scope>NUCLEOTIDE SEQUENCE</scope>
    <source>
        <strain evidence="3">12Hb</strain>
    </source>
</reference>
<keyword evidence="4" id="KW-1185">Reference proteome</keyword>
<sequence>MWSSTRLRVACQGGLPPVWLLLLLLVGESGSYSGTRQWNRSKSGPHEDSSGQPEKTRRRRREIRGELSLLYKRSSSLESSSREIGFGTRRAPQLRRCPNLPHGP</sequence>
<proteinExistence type="predicted"/>
<evidence type="ECO:0000313" key="3">
    <source>
        <dbReference type="EMBL" id="KAF6197451.1"/>
    </source>
</evidence>
<protein>
    <submittedName>
        <fullName evidence="3">Uncharacterized protein</fullName>
    </submittedName>
</protein>
<comment type="caution">
    <text evidence="3">The sequence shown here is derived from an EMBL/GenBank/DDBJ whole genome shotgun (WGS) entry which is preliminary data.</text>
</comment>
<name>A0A8S9WMH9_APOLU</name>
<organism evidence="3 4">
    <name type="scientific">Apolygus lucorum</name>
    <name type="common">Small green plant bug</name>
    <name type="synonym">Lygocoris lucorum</name>
    <dbReference type="NCBI Taxonomy" id="248454"/>
    <lineage>
        <taxon>Eukaryota</taxon>
        <taxon>Metazoa</taxon>
        <taxon>Ecdysozoa</taxon>
        <taxon>Arthropoda</taxon>
        <taxon>Hexapoda</taxon>
        <taxon>Insecta</taxon>
        <taxon>Pterygota</taxon>
        <taxon>Neoptera</taxon>
        <taxon>Paraneoptera</taxon>
        <taxon>Hemiptera</taxon>
        <taxon>Heteroptera</taxon>
        <taxon>Panheteroptera</taxon>
        <taxon>Cimicomorpha</taxon>
        <taxon>Miridae</taxon>
        <taxon>Mirini</taxon>
        <taxon>Apolygus</taxon>
    </lineage>
</organism>
<accession>A0A8S9WMH9</accession>